<organism evidence="3 4">
    <name type="scientific">Luteimonas vadosa</name>
    <dbReference type="NCBI Taxonomy" id="1165507"/>
    <lineage>
        <taxon>Bacteria</taxon>
        <taxon>Pseudomonadati</taxon>
        <taxon>Pseudomonadota</taxon>
        <taxon>Gammaproteobacteria</taxon>
        <taxon>Lysobacterales</taxon>
        <taxon>Lysobacteraceae</taxon>
        <taxon>Luteimonas</taxon>
    </lineage>
</organism>
<evidence type="ECO:0000313" key="3">
    <source>
        <dbReference type="EMBL" id="GAA4869498.1"/>
    </source>
</evidence>
<evidence type="ECO:0000256" key="2">
    <source>
        <dbReference type="SAM" id="SignalP"/>
    </source>
</evidence>
<feature type="transmembrane region" description="Helical" evidence="1">
    <location>
        <begin position="92"/>
        <end position="115"/>
    </location>
</feature>
<sequence>MKKLSILRCLAALLVALPGCKSMQAVTHDAWSNVTANVEAGDTVEVVTTDGQIERFVVTQVTADALVGNEIHIAKEDITRLQVRAVHKGRTFGAAFGGAAAALVIVLAAATAAFLGGG</sequence>
<keyword evidence="4" id="KW-1185">Reference proteome</keyword>
<comment type="caution">
    <text evidence="3">The sequence shown here is derived from an EMBL/GenBank/DDBJ whole genome shotgun (WGS) entry which is preliminary data.</text>
</comment>
<feature type="chain" id="PRO_5045864869" evidence="2">
    <location>
        <begin position="26"/>
        <end position="118"/>
    </location>
</feature>
<name>A0ABP9ED88_9GAMM</name>
<accession>A0ABP9ED88</accession>
<dbReference type="RefSeq" id="WP_345295587.1">
    <property type="nucleotide sequence ID" value="NZ_BAABJY010000002.1"/>
</dbReference>
<evidence type="ECO:0000256" key="1">
    <source>
        <dbReference type="SAM" id="Phobius"/>
    </source>
</evidence>
<proteinExistence type="predicted"/>
<keyword evidence="1" id="KW-0472">Membrane</keyword>
<evidence type="ECO:0000313" key="4">
    <source>
        <dbReference type="Proteomes" id="UP001501323"/>
    </source>
</evidence>
<dbReference type="EMBL" id="BAABJY010000002">
    <property type="protein sequence ID" value="GAA4869498.1"/>
    <property type="molecule type" value="Genomic_DNA"/>
</dbReference>
<dbReference type="Proteomes" id="UP001501323">
    <property type="component" value="Unassembled WGS sequence"/>
</dbReference>
<keyword evidence="1" id="KW-0812">Transmembrane</keyword>
<gene>
    <name evidence="3" type="ORF">GCM10023332_22600</name>
</gene>
<keyword evidence="2" id="KW-0732">Signal</keyword>
<keyword evidence="1" id="KW-1133">Transmembrane helix</keyword>
<protein>
    <submittedName>
        <fullName evidence="3">Uncharacterized protein</fullName>
    </submittedName>
</protein>
<feature type="signal peptide" evidence="2">
    <location>
        <begin position="1"/>
        <end position="25"/>
    </location>
</feature>
<reference evidence="4" key="1">
    <citation type="journal article" date="2019" name="Int. J. Syst. Evol. Microbiol.">
        <title>The Global Catalogue of Microorganisms (GCM) 10K type strain sequencing project: providing services to taxonomists for standard genome sequencing and annotation.</title>
        <authorList>
            <consortium name="The Broad Institute Genomics Platform"/>
            <consortium name="The Broad Institute Genome Sequencing Center for Infectious Disease"/>
            <person name="Wu L."/>
            <person name="Ma J."/>
        </authorList>
    </citation>
    <scope>NUCLEOTIDE SEQUENCE [LARGE SCALE GENOMIC DNA]</scope>
    <source>
        <strain evidence="4">JCM 18392</strain>
    </source>
</reference>